<dbReference type="InterPro" id="IPR001356">
    <property type="entry name" value="HD"/>
</dbReference>
<dbReference type="EMBL" id="JAJSOW010000106">
    <property type="protein sequence ID" value="KAI9161503.1"/>
    <property type="molecule type" value="Genomic_DNA"/>
</dbReference>
<proteinExistence type="predicted"/>
<dbReference type="CDD" id="cd00086">
    <property type="entry name" value="homeodomain"/>
    <property type="match status" value="1"/>
</dbReference>
<name>A0AAD5NJZ3_ACENE</name>
<feature type="domain" description="Homeobox" evidence="5">
    <location>
        <begin position="93"/>
        <end position="122"/>
    </location>
</feature>
<reference evidence="6" key="1">
    <citation type="journal article" date="2022" name="Plant J.">
        <title>Strategies of tolerance reflected in two North American maple genomes.</title>
        <authorList>
            <person name="McEvoy S.L."/>
            <person name="Sezen U.U."/>
            <person name="Trouern-Trend A."/>
            <person name="McMahon S.M."/>
            <person name="Schaberg P.G."/>
            <person name="Yang J."/>
            <person name="Wegrzyn J.L."/>
            <person name="Swenson N.G."/>
        </authorList>
    </citation>
    <scope>NUCLEOTIDE SEQUENCE</scope>
    <source>
        <strain evidence="6">91603</strain>
    </source>
</reference>
<evidence type="ECO:0000313" key="7">
    <source>
        <dbReference type="Proteomes" id="UP001064489"/>
    </source>
</evidence>
<evidence type="ECO:0000256" key="1">
    <source>
        <dbReference type="ARBA" id="ARBA00004123"/>
    </source>
</evidence>
<reference evidence="6" key="2">
    <citation type="submission" date="2023-02" db="EMBL/GenBank/DDBJ databases">
        <authorList>
            <person name="Swenson N.G."/>
            <person name="Wegrzyn J.L."/>
            <person name="Mcevoy S.L."/>
        </authorList>
    </citation>
    <scope>NUCLEOTIDE SEQUENCE</scope>
    <source>
        <strain evidence="6">91603</strain>
        <tissue evidence="6">Leaf</tissue>
    </source>
</reference>
<dbReference type="GO" id="GO:0005634">
    <property type="term" value="C:nucleus"/>
    <property type="evidence" value="ECO:0007669"/>
    <property type="project" value="UniProtKB-SubCell"/>
</dbReference>
<evidence type="ECO:0000313" key="6">
    <source>
        <dbReference type="EMBL" id="KAI9161503.1"/>
    </source>
</evidence>
<evidence type="ECO:0000256" key="4">
    <source>
        <dbReference type="SAM" id="MobiDB-lite"/>
    </source>
</evidence>
<evidence type="ECO:0000256" key="2">
    <source>
        <dbReference type="PROSITE-ProRule" id="PRU00108"/>
    </source>
</evidence>
<protein>
    <recommendedName>
        <fullName evidence="5">Homeobox domain-containing protein</fullName>
    </recommendedName>
</protein>
<keyword evidence="2 3" id="KW-0371">Homeobox</keyword>
<keyword evidence="7" id="KW-1185">Reference proteome</keyword>
<keyword evidence="2 3" id="KW-0539">Nucleus</keyword>
<dbReference type="Gene3D" id="1.10.10.60">
    <property type="entry name" value="Homeodomain-like"/>
    <property type="match status" value="1"/>
</dbReference>
<sequence length="122" mass="14388">MEGKGEMNLQVDHLDPNFQGQNREEGYESRSGSDNNVEVVGSSDDHDPNEDQESPRKWYQDTQHNRFMFLNRMAYYCVVDLHTEFVCCFCSFFKEFPHPDDKQRNDIGAQLGLDSRQIKFWL</sequence>
<dbReference type="AlphaFoldDB" id="A0AAD5NJZ3"/>
<dbReference type="PROSITE" id="PS50071">
    <property type="entry name" value="HOMEOBOX_2"/>
    <property type="match status" value="1"/>
</dbReference>
<dbReference type="Proteomes" id="UP001064489">
    <property type="component" value="Chromosome 2"/>
</dbReference>
<dbReference type="Pfam" id="PF00046">
    <property type="entry name" value="Homeodomain"/>
    <property type="match status" value="1"/>
</dbReference>
<accession>A0AAD5NJZ3</accession>
<gene>
    <name evidence="6" type="ORF">LWI28_018057</name>
</gene>
<dbReference type="SUPFAM" id="SSF46689">
    <property type="entry name" value="Homeodomain-like"/>
    <property type="match status" value="1"/>
</dbReference>
<organism evidence="6 7">
    <name type="scientific">Acer negundo</name>
    <name type="common">Box elder</name>
    <dbReference type="NCBI Taxonomy" id="4023"/>
    <lineage>
        <taxon>Eukaryota</taxon>
        <taxon>Viridiplantae</taxon>
        <taxon>Streptophyta</taxon>
        <taxon>Embryophyta</taxon>
        <taxon>Tracheophyta</taxon>
        <taxon>Spermatophyta</taxon>
        <taxon>Magnoliopsida</taxon>
        <taxon>eudicotyledons</taxon>
        <taxon>Gunneridae</taxon>
        <taxon>Pentapetalae</taxon>
        <taxon>rosids</taxon>
        <taxon>malvids</taxon>
        <taxon>Sapindales</taxon>
        <taxon>Sapindaceae</taxon>
        <taxon>Hippocastanoideae</taxon>
        <taxon>Acereae</taxon>
        <taxon>Acer</taxon>
    </lineage>
</organism>
<feature type="region of interest" description="Disordered" evidence="4">
    <location>
        <begin position="1"/>
        <end position="58"/>
    </location>
</feature>
<evidence type="ECO:0000259" key="5">
    <source>
        <dbReference type="PROSITE" id="PS50071"/>
    </source>
</evidence>
<comment type="subcellular location">
    <subcellularLocation>
        <location evidence="1 2 3">Nucleus</location>
    </subcellularLocation>
</comment>
<comment type="caution">
    <text evidence="6">The sequence shown here is derived from an EMBL/GenBank/DDBJ whole genome shotgun (WGS) entry which is preliminary data.</text>
</comment>
<keyword evidence="2 3" id="KW-0238">DNA-binding</keyword>
<dbReference type="InterPro" id="IPR009057">
    <property type="entry name" value="Homeodomain-like_sf"/>
</dbReference>
<evidence type="ECO:0000256" key="3">
    <source>
        <dbReference type="RuleBase" id="RU000682"/>
    </source>
</evidence>
<dbReference type="GO" id="GO:0003677">
    <property type="term" value="F:DNA binding"/>
    <property type="evidence" value="ECO:0007669"/>
    <property type="project" value="UniProtKB-UniRule"/>
</dbReference>